<protein>
    <submittedName>
        <fullName evidence="2">Glyoxalase</fullName>
    </submittedName>
</protein>
<dbReference type="EMBL" id="JXMU01000025">
    <property type="protein sequence ID" value="KPB00289.1"/>
    <property type="molecule type" value="Genomic_DNA"/>
</dbReference>
<dbReference type="CDD" id="cd07247">
    <property type="entry name" value="SgaA_N_like"/>
    <property type="match status" value="1"/>
</dbReference>
<feature type="domain" description="VOC" evidence="1">
    <location>
        <begin position="13"/>
        <end position="131"/>
    </location>
</feature>
<sequence>MSAPTETKSKTGEACWFEIPSTDLDRSQKFYEAVLGIKMMKTEKSDDQPNDVVWFKSFDSEGVFGHIYPGKPAKEGEGNTIHLTSEDKLEDVMPRVETAGGKVVSPVIPIPAGRFVYITDPDGNSIGLFNVN</sequence>
<dbReference type="OrthoDB" id="9793039at2"/>
<dbReference type="InterPro" id="IPR037523">
    <property type="entry name" value="VOC_core"/>
</dbReference>
<keyword evidence="3" id="KW-1185">Reference proteome</keyword>
<dbReference type="InterPro" id="IPR004360">
    <property type="entry name" value="Glyas_Fos-R_dOase_dom"/>
</dbReference>
<dbReference type="SUPFAM" id="SSF54593">
    <property type="entry name" value="Glyoxalase/Bleomycin resistance protein/Dihydroxybiphenyl dioxygenase"/>
    <property type="match status" value="1"/>
</dbReference>
<evidence type="ECO:0000313" key="2">
    <source>
        <dbReference type="EMBL" id="KPB00289.1"/>
    </source>
</evidence>
<organism evidence="2 3">
    <name type="scientific">Ahrensia marina</name>
    <dbReference type="NCBI Taxonomy" id="1514904"/>
    <lineage>
        <taxon>Bacteria</taxon>
        <taxon>Pseudomonadati</taxon>
        <taxon>Pseudomonadota</taxon>
        <taxon>Alphaproteobacteria</taxon>
        <taxon>Hyphomicrobiales</taxon>
        <taxon>Ahrensiaceae</taxon>
        <taxon>Ahrensia</taxon>
    </lineage>
</organism>
<dbReference type="AlphaFoldDB" id="A0A0M9GLJ8"/>
<dbReference type="InterPro" id="IPR029068">
    <property type="entry name" value="Glyas_Bleomycin-R_OHBP_Dase"/>
</dbReference>
<dbReference type="PANTHER" id="PTHR33993">
    <property type="entry name" value="GLYOXALASE-RELATED"/>
    <property type="match status" value="1"/>
</dbReference>
<dbReference type="PROSITE" id="PS51819">
    <property type="entry name" value="VOC"/>
    <property type="match status" value="1"/>
</dbReference>
<comment type="caution">
    <text evidence="2">The sequence shown here is derived from an EMBL/GenBank/DDBJ whole genome shotgun (WGS) entry which is preliminary data.</text>
</comment>
<evidence type="ECO:0000259" key="1">
    <source>
        <dbReference type="PROSITE" id="PS51819"/>
    </source>
</evidence>
<reference evidence="2 3" key="1">
    <citation type="submission" date="2015-01" db="EMBL/GenBank/DDBJ databases">
        <title>Ahrensia donghaiensis sp. nov., a novel dimethylsulphoniopropionate-cleavage bacterium isolated from seawater and emended descriptions of the genus Ahrensia and Ahrensia kielensis.</title>
        <authorList>
            <person name="Liu J."/>
        </authorList>
    </citation>
    <scope>NUCLEOTIDE SEQUENCE [LARGE SCALE GENOMIC DNA]</scope>
    <source>
        <strain evidence="2 3">LZD062</strain>
    </source>
</reference>
<dbReference type="Pfam" id="PF00903">
    <property type="entry name" value="Glyoxalase"/>
    <property type="match status" value="1"/>
</dbReference>
<dbReference type="PATRIC" id="fig|1514904.3.peg.1999"/>
<proteinExistence type="predicted"/>
<dbReference type="STRING" id="1514904.SU32_14310"/>
<dbReference type="Proteomes" id="UP000038011">
    <property type="component" value="Unassembled WGS sequence"/>
</dbReference>
<evidence type="ECO:0000313" key="3">
    <source>
        <dbReference type="Proteomes" id="UP000038011"/>
    </source>
</evidence>
<gene>
    <name evidence="2" type="ORF">SU32_14310</name>
</gene>
<dbReference type="Gene3D" id="3.10.180.10">
    <property type="entry name" value="2,3-Dihydroxybiphenyl 1,2-Dioxygenase, domain 1"/>
    <property type="match status" value="1"/>
</dbReference>
<dbReference type="RefSeq" id="WP_054000060.1">
    <property type="nucleotide sequence ID" value="NZ_JXMU01000025.1"/>
</dbReference>
<dbReference type="InterPro" id="IPR052164">
    <property type="entry name" value="Anthracycline_SecMetBiosynth"/>
</dbReference>
<name>A0A0M9GLJ8_9HYPH</name>
<accession>A0A0M9GLJ8</accession>